<evidence type="ECO:0000313" key="2">
    <source>
        <dbReference type="Proteomes" id="UP000192247"/>
    </source>
</evidence>
<sequence>MQLSSCLASYSLASIFNGCLRSGRFRTEISRYSCSGNPGRTGTALRFVNTFRSMDSVR</sequence>
<protein>
    <submittedName>
        <fullName evidence="1">Uncharacterized protein</fullName>
    </submittedName>
</protein>
<keyword evidence="2" id="KW-1185">Reference proteome</keyword>
<name>A0A1V9X2Q1_9ACAR</name>
<dbReference type="Proteomes" id="UP000192247">
    <property type="component" value="Unassembled WGS sequence"/>
</dbReference>
<dbReference type="InParanoid" id="A0A1V9X2Q1"/>
<reference evidence="1 2" key="1">
    <citation type="journal article" date="2017" name="Gigascience">
        <title>Draft genome of the honey bee ectoparasitic mite, Tropilaelaps mercedesae, is shaped by the parasitic life history.</title>
        <authorList>
            <person name="Dong X."/>
            <person name="Armstrong S.D."/>
            <person name="Xia D."/>
            <person name="Makepeace B.L."/>
            <person name="Darby A.C."/>
            <person name="Kadowaki T."/>
        </authorList>
    </citation>
    <scope>NUCLEOTIDE SEQUENCE [LARGE SCALE GENOMIC DNA]</scope>
    <source>
        <strain evidence="1">Wuxi-XJTLU</strain>
    </source>
</reference>
<organism evidence="1 2">
    <name type="scientific">Tropilaelaps mercedesae</name>
    <dbReference type="NCBI Taxonomy" id="418985"/>
    <lineage>
        <taxon>Eukaryota</taxon>
        <taxon>Metazoa</taxon>
        <taxon>Ecdysozoa</taxon>
        <taxon>Arthropoda</taxon>
        <taxon>Chelicerata</taxon>
        <taxon>Arachnida</taxon>
        <taxon>Acari</taxon>
        <taxon>Parasitiformes</taxon>
        <taxon>Mesostigmata</taxon>
        <taxon>Gamasina</taxon>
        <taxon>Dermanyssoidea</taxon>
        <taxon>Laelapidae</taxon>
        <taxon>Tropilaelaps</taxon>
    </lineage>
</organism>
<evidence type="ECO:0000313" key="1">
    <source>
        <dbReference type="EMBL" id="OQR67678.1"/>
    </source>
</evidence>
<comment type="caution">
    <text evidence="1">The sequence shown here is derived from an EMBL/GenBank/DDBJ whole genome shotgun (WGS) entry which is preliminary data.</text>
</comment>
<accession>A0A1V9X2Q1</accession>
<dbReference type="EMBL" id="MNPL01027803">
    <property type="protein sequence ID" value="OQR67678.1"/>
    <property type="molecule type" value="Genomic_DNA"/>
</dbReference>
<gene>
    <name evidence="1" type="ORF">BIW11_13371</name>
</gene>
<proteinExistence type="predicted"/>
<dbReference type="AlphaFoldDB" id="A0A1V9X2Q1"/>